<keyword evidence="2" id="KW-1185">Reference proteome</keyword>
<dbReference type="Proteomes" id="UP001497680">
    <property type="component" value="Unassembled WGS sequence"/>
</dbReference>
<evidence type="ECO:0000313" key="2">
    <source>
        <dbReference type="Proteomes" id="UP001497680"/>
    </source>
</evidence>
<name>A0ACC0D0I1_9PEZI</name>
<protein>
    <submittedName>
        <fullName evidence="1">DNA replication regulator SLD3-domain-containing protein</fullName>
    </submittedName>
</protein>
<reference evidence="1 2" key="1">
    <citation type="journal article" date="2022" name="New Phytol.">
        <title>Ecological generalism drives hyperdiversity of secondary metabolite gene clusters in xylarialean endophytes.</title>
        <authorList>
            <person name="Franco M.E.E."/>
            <person name="Wisecaver J.H."/>
            <person name="Arnold A.E."/>
            <person name="Ju Y.M."/>
            <person name="Slot J.C."/>
            <person name="Ahrendt S."/>
            <person name="Moore L.P."/>
            <person name="Eastman K.E."/>
            <person name="Scott K."/>
            <person name="Konkel Z."/>
            <person name="Mondo S.J."/>
            <person name="Kuo A."/>
            <person name="Hayes R.D."/>
            <person name="Haridas S."/>
            <person name="Andreopoulos B."/>
            <person name="Riley R."/>
            <person name="LaButti K."/>
            <person name="Pangilinan J."/>
            <person name="Lipzen A."/>
            <person name="Amirebrahimi M."/>
            <person name="Yan J."/>
            <person name="Adam C."/>
            <person name="Keymanesh K."/>
            <person name="Ng V."/>
            <person name="Louie K."/>
            <person name="Northen T."/>
            <person name="Drula E."/>
            <person name="Henrissat B."/>
            <person name="Hsieh H.M."/>
            <person name="Youens-Clark K."/>
            <person name="Lutzoni F."/>
            <person name="Miadlikowska J."/>
            <person name="Eastwood D.C."/>
            <person name="Hamelin R.C."/>
            <person name="Grigoriev I.V."/>
            <person name="U'Ren J.M."/>
        </authorList>
    </citation>
    <scope>NUCLEOTIDE SEQUENCE [LARGE SCALE GENOMIC DNA]</scope>
    <source>
        <strain evidence="1 2">ER1909</strain>
    </source>
</reference>
<evidence type="ECO:0000313" key="1">
    <source>
        <dbReference type="EMBL" id="KAI6086259.1"/>
    </source>
</evidence>
<sequence length="927" mass="103554">MPSNPYNRPNLNHDTTEDMSRSQKNDRGRHGEAMEELLKPSIVVKVHPTSLSSKPRSLQPLMLLPREHLQLSLLDLTSPYGSFESSRYYESSIKILDLEGRIGSRPVVLIARLETDNTLYVLERQKNALYTLCHLGSWTDLQELQVLATVSCPQFIQERSNTSAELSTPISLTTPQLHHDNKKRRLAIEAIQSLVKKPARARSLSTLSQPISPTELSTPAQDNAESQASNGGNSQDITPTGALDTQNESQMSKVPEPDDMLATPTADTIFDNIRNQYLESLYHSMGSLAYFAKGPMSRARAAFHLDCDSNLEMNDLIDFLKSLVITTTQIDKKYRETIPAIVLKMKSTFEDSDAEDTVKPKRRKTKKMKLGKDGLYPTEDDHVRKWWNVRKPEFKDHETMTTAGPQETKHKISLLRLRETQLQMIIILEILALEPLVTPQDGQNSQLPGLPGLDEGAAKPTKDTKKRNRNNLPSLIDFHTNWLNIWQSTTLDEVKITDNTKGDNEPETQKSSRITSDPLKDFCVDIIVPFFSARLPEKCDSINRQLGGPVMMPPQKPKVRKLEKPDTTTKSKSKPGSISKRPAPKSSRTLERVLSKETERNRRSMSRGPSGVIALMRSASTPMLKRENSEPLSMMSIPKADSSTSKERASRPPLAAPVKRRSEGDKAKKEALLQTELQDAISALRRPNREVVGKAMAEADERRAITSLSSLRKSRKPTQHSRPQDIVKATPATRRFTDVLGIGTGNQSIHFRGPGSADRSSIPSSSLVPSTAPRKRNHEAAFTLEESPAIPRSRIDLDRIQATPAKASRTKQDFLSVPEADDEAILASSPMMPRKLSLKSFRDSGIEMPTSPGDEPSDELTETPLKPRAIPIPLGEIAATPTKRRIFDRSTNITNTEKVPAEDGKENTVRRQSIFERLGWDDFDDLA</sequence>
<accession>A0ACC0D0I1</accession>
<proteinExistence type="predicted"/>
<dbReference type="EMBL" id="MU394317">
    <property type="protein sequence ID" value="KAI6086259.1"/>
    <property type="molecule type" value="Genomic_DNA"/>
</dbReference>
<organism evidence="1 2">
    <name type="scientific">Hypoxylon rubiginosum</name>
    <dbReference type="NCBI Taxonomy" id="110542"/>
    <lineage>
        <taxon>Eukaryota</taxon>
        <taxon>Fungi</taxon>
        <taxon>Dikarya</taxon>
        <taxon>Ascomycota</taxon>
        <taxon>Pezizomycotina</taxon>
        <taxon>Sordariomycetes</taxon>
        <taxon>Xylariomycetidae</taxon>
        <taxon>Xylariales</taxon>
        <taxon>Hypoxylaceae</taxon>
        <taxon>Hypoxylon</taxon>
    </lineage>
</organism>
<comment type="caution">
    <text evidence="1">The sequence shown here is derived from an EMBL/GenBank/DDBJ whole genome shotgun (WGS) entry which is preliminary data.</text>
</comment>
<gene>
    <name evidence="1" type="ORF">F4821DRAFT_260152</name>
</gene>